<comment type="caution">
    <text evidence="8">The sequence shown here is derived from an EMBL/GenBank/DDBJ whole genome shotgun (WGS) entry which is preliminary data.</text>
</comment>
<dbReference type="SUPFAM" id="SSF56349">
    <property type="entry name" value="DNA breaking-rejoining enzymes"/>
    <property type="match status" value="1"/>
</dbReference>
<protein>
    <submittedName>
        <fullName evidence="8">Phage integrase, Bbp50</fullName>
    </submittedName>
</protein>
<evidence type="ECO:0000259" key="7">
    <source>
        <dbReference type="PROSITE" id="PS51900"/>
    </source>
</evidence>
<dbReference type="PANTHER" id="PTHR30349:SF36">
    <property type="entry name" value="PROPHAGE INTEGRASE INTR-RELATED"/>
    <property type="match status" value="1"/>
</dbReference>
<dbReference type="PROSITE" id="PS51900">
    <property type="entry name" value="CB"/>
    <property type="match status" value="1"/>
</dbReference>
<dbReference type="Gene3D" id="1.10.443.10">
    <property type="entry name" value="Intergrase catalytic core"/>
    <property type="match status" value="1"/>
</dbReference>
<dbReference type="InterPro" id="IPR050090">
    <property type="entry name" value="Tyrosine_recombinase_XerCD"/>
</dbReference>
<keyword evidence="3" id="KW-0233">DNA recombination</keyword>
<keyword evidence="1" id="KW-0229">DNA integration</keyword>
<dbReference type="PATRIC" id="fig|292.27.peg.450"/>
<evidence type="ECO:0000256" key="1">
    <source>
        <dbReference type="ARBA" id="ARBA00022908"/>
    </source>
</evidence>
<dbReference type="PROSITE" id="PS51898">
    <property type="entry name" value="TYR_RECOMBINASE"/>
    <property type="match status" value="1"/>
</dbReference>
<feature type="region of interest" description="Disordered" evidence="5">
    <location>
        <begin position="170"/>
        <end position="193"/>
    </location>
</feature>
<dbReference type="Proteomes" id="UP000036338">
    <property type="component" value="Unassembled WGS sequence"/>
</dbReference>
<dbReference type="RefSeq" id="WP_048243879.1">
    <property type="nucleotide sequence ID" value="NZ_LDWR01000011.1"/>
</dbReference>
<evidence type="ECO:0000256" key="3">
    <source>
        <dbReference type="ARBA" id="ARBA00023172"/>
    </source>
</evidence>
<dbReference type="InterPro" id="IPR022000">
    <property type="entry name" value="Min27-like_integrase_DNA_bind"/>
</dbReference>
<dbReference type="InterPro" id="IPR002104">
    <property type="entry name" value="Integrase_catalytic"/>
</dbReference>
<dbReference type="PANTHER" id="PTHR30349">
    <property type="entry name" value="PHAGE INTEGRASE-RELATED"/>
    <property type="match status" value="1"/>
</dbReference>
<dbReference type="InterPro" id="IPR010998">
    <property type="entry name" value="Integrase_recombinase_N"/>
</dbReference>
<dbReference type="GO" id="GO:0006310">
    <property type="term" value="P:DNA recombination"/>
    <property type="evidence" value="ECO:0007669"/>
    <property type="project" value="UniProtKB-KW"/>
</dbReference>
<evidence type="ECO:0000256" key="4">
    <source>
        <dbReference type="PROSITE-ProRule" id="PRU01248"/>
    </source>
</evidence>
<dbReference type="InterPro" id="IPR013762">
    <property type="entry name" value="Integrase-like_cat_sf"/>
</dbReference>
<reference evidence="8 9" key="1">
    <citation type="submission" date="2015-05" db="EMBL/GenBank/DDBJ databases">
        <title>Draft genome of Burkholderia cepacia LK29.</title>
        <authorList>
            <person name="Chan X.Y."/>
        </authorList>
    </citation>
    <scope>NUCLEOTIDE SEQUENCE [LARGE SCALE GENOMIC DNA]</scope>
    <source>
        <strain evidence="8 9">LK29</strain>
    </source>
</reference>
<dbReference type="InterPro" id="IPR011010">
    <property type="entry name" value="DNA_brk_join_enz"/>
</dbReference>
<evidence type="ECO:0000313" key="8">
    <source>
        <dbReference type="EMBL" id="KML61118.1"/>
    </source>
</evidence>
<gene>
    <name evidence="8" type="ORF">VL15_05715</name>
</gene>
<feature type="domain" description="Core-binding (CB)" evidence="7">
    <location>
        <begin position="78"/>
        <end position="163"/>
    </location>
</feature>
<evidence type="ECO:0000256" key="2">
    <source>
        <dbReference type="ARBA" id="ARBA00023125"/>
    </source>
</evidence>
<sequence length="392" mass="43900">MNRTSGGLEIRAASIRLNFTLDGKRERQTLMLNGKPMPPTPANVKYAHRLIAEIVDHIRLGTFSVVEYFPTSGAPSTLTVGGWLDTWLATQRIELSTKDGYESAIRFWKAAACDKNQSPLGPTPLRKLKLSHILTAIAGRPDLSGKTINNYASVLRKALDLAVSDNVLTDNPATNVPRAKHQKPPPDPFSRDESEKVIGEAERAYPGQIHNLIEFWFWTGLRTSEIFGLQWLNVDLQSGTILVAEALVRGEHKDRTKTAVARTVQLNSRALGALTRQRSFTQITGAAIFHDPRNGIRWEDERAFRRSFWTPILKRLGIRYRRPYNMRHSYATAMLMAGMTPAFCAKQLGHSIEMFLTTYAKWMDGEQNALEMARLESTLLSPSCPPQSKTGA</sequence>
<evidence type="ECO:0000256" key="5">
    <source>
        <dbReference type="SAM" id="MobiDB-lite"/>
    </source>
</evidence>
<keyword evidence="2 4" id="KW-0238">DNA-binding</keyword>
<name>A0A0J5XB32_BURCE</name>
<dbReference type="Gene3D" id="1.10.150.130">
    <property type="match status" value="1"/>
</dbReference>
<evidence type="ECO:0000313" key="9">
    <source>
        <dbReference type="Proteomes" id="UP000036338"/>
    </source>
</evidence>
<dbReference type="GO" id="GO:0003677">
    <property type="term" value="F:DNA binding"/>
    <property type="evidence" value="ECO:0007669"/>
    <property type="project" value="UniProtKB-UniRule"/>
</dbReference>
<dbReference type="GO" id="GO:0015074">
    <property type="term" value="P:DNA integration"/>
    <property type="evidence" value="ECO:0007669"/>
    <property type="project" value="UniProtKB-KW"/>
</dbReference>
<dbReference type="Pfam" id="PF00589">
    <property type="entry name" value="Phage_integrase"/>
    <property type="match status" value="1"/>
</dbReference>
<dbReference type="AlphaFoldDB" id="A0A0J5XB32"/>
<dbReference type="CDD" id="cd01189">
    <property type="entry name" value="INT_ICEBs1_C_like"/>
    <property type="match status" value="1"/>
</dbReference>
<dbReference type="Pfam" id="PF12167">
    <property type="entry name" value="Arm-DNA-bind_2"/>
    <property type="match status" value="1"/>
</dbReference>
<evidence type="ECO:0000259" key="6">
    <source>
        <dbReference type="PROSITE" id="PS51898"/>
    </source>
</evidence>
<dbReference type="InterPro" id="IPR044068">
    <property type="entry name" value="CB"/>
</dbReference>
<feature type="domain" description="Tyr recombinase" evidence="6">
    <location>
        <begin position="184"/>
        <end position="373"/>
    </location>
</feature>
<organism evidence="8 9">
    <name type="scientific">Burkholderia cepacia</name>
    <name type="common">Pseudomonas cepacia</name>
    <dbReference type="NCBI Taxonomy" id="292"/>
    <lineage>
        <taxon>Bacteria</taxon>
        <taxon>Pseudomonadati</taxon>
        <taxon>Pseudomonadota</taxon>
        <taxon>Betaproteobacteria</taxon>
        <taxon>Burkholderiales</taxon>
        <taxon>Burkholderiaceae</taxon>
        <taxon>Burkholderia</taxon>
        <taxon>Burkholderia cepacia complex</taxon>
    </lineage>
</organism>
<dbReference type="EMBL" id="LDWR01000011">
    <property type="protein sequence ID" value="KML61118.1"/>
    <property type="molecule type" value="Genomic_DNA"/>
</dbReference>
<proteinExistence type="predicted"/>
<accession>A0A0J5XB32</accession>